<dbReference type="GO" id="GO:0015020">
    <property type="term" value="F:glucuronosyltransferase activity"/>
    <property type="evidence" value="ECO:0007669"/>
    <property type="project" value="UniProtKB-EC"/>
</dbReference>
<dbReference type="GO" id="GO:0016020">
    <property type="term" value="C:membrane"/>
    <property type="evidence" value="ECO:0007669"/>
    <property type="project" value="UniProtKB-SubCell"/>
</dbReference>
<dbReference type="OMA" id="FSHFHEK"/>
<dbReference type="GeneTree" id="ENSGT00940000164678"/>
<sequence length="533" mass="60933">MKGGSLRSRHSALTIMAALVCSLPCLHGGRILVFPLDGSHWVNMNILIKELHARGHSITVLRAESTWYITETSPHYSSITVPHTRGIDESSFSSFLKRLLEMQRVDRSFWTLLTLHKEVAHEFSDLHGRVCRMVSLMFENQQLMQSLRDTQYDLVLADPAVGGGALLAHYLQLPLVLNVRWTLSGEGHFDIAPSPLSYTPLPGLQFTDQMNLLQRVQNMFFYGFGRFQGRLMVYPHYKALCDRYFGPDVDIYTLTRSADLWLLRVDFVFEFPRPTMPNIVYIGGFQCQPARALPQDMEDFMQSSGEHGVIIMSLGSIINNLPSDLMAEIALAFARLPQKVIWRHKGEKPAYLGNNTMLVTWMPQNDLLGHPKTRVFVAHGGTNGVYEAIYHGIPIVGLPLVFDQHDNLFRLQVKGAAKILDISTLDSKTFLQALQEVLYEPSYRINMQRLSRLHRDQPMKPLDSALFWIEFVMRHKGAAHLRTESYRMPWYIYHSVDVLVVLLAASFISFLTAFAAVKFLCRRLCFRRKNKCE</sequence>
<dbReference type="Gene3D" id="3.40.50.2000">
    <property type="entry name" value="Glycogen Phosphorylase B"/>
    <property type="match status" value="2"/>
</dbReference>
<dbReference type="EC" id="2.4.1.17" evidence="8"/>
<evidence type="ECO:0000256" key="1">
    <source>
        <dbReference type="ARBA" id="ARBA00009995"/>
    </source>
</evidence>
<dbReference type="InterPro" id="IPR050271">
    <property type="entry name" value="UDP-glycosyltransferase"/>
</dbReference>
<dbReference type="FunFam" id="3.40.50.2000:FF:000001">
    <property type="entry name" value="UDP-glucuronosyltransferase"/>
    <property type="match status" value="1"/>
</dbReference>
<dbReference type="PANTHER" id="PTHR48043">
    <property type="entry name" value="EG:EG0003.4 PROTEIN-RELATED"/>
    <property type="match status" value="1"/>
</dbReference>
<keyword evidence="6 8" id="KW-0472">Membrane</keyword>
<reference evidence="9" key="2">
    <citation type="submission" date="2025-08" db="UniProtKB">
        <authorList>
            <consortium name="Ensembl"/>
        </authorList>
    </citation>
    <scope>IDENTIFICATION</scope>
</reference>
<evidence type="ECO:0000313" key="10">
    <source>
        <dbReference type="Proteomes" id="UP000018468"/>
    </source>
</evidence>
<dbReference type="Bgee" id="ENSLOCG00000017952">
    <property type="expression patterns" value="Expressed in pharyngeal gill and 7 other cell types or tissues"/>
</dbReference>
<keyword evidence="2 7" id="KW-0328">Glycosyltransferase</keyword>
<evidence type="ECO:0000256" key="5">
    <source>
        <dbReference type="ARBA" id="ARBA00022989"/>
    </source>
</evidence>
<keyword evidence="4 8" id="KW-0812">Transmembrane</keyword>
<dbReference type="Pfam" id="PF00201">
    <property type="entry name" value="UDPGT"/>
    <property type="match status" value="1"/>
</dbReference>
<dbReference type="InParanoid" id="W5NN46"/>
<keyword evidence="5 8" id="KW-1133">Transmembrane helix</keyword>
<dbReference type="eggNOG" id="KOG1192">
    <property type="taxonomic scope" value="Eukaryota"/>
</dbReference>
<dbReference type="Ensembl" id="ENSLOCT00000022094.1">
    <property type="protein sequence ID" value="ENSLOCP00000022055.1"/>
    <property type="gene ID" value="ENSLOCG00000017952.1"/>
</dbReference>
<proteinExistence type="inferred from homology"/>
<dbReference type="AlphaFoldDB" id="W5NN46"/>
<keyword evidence="10" id="KW-1185">Reference proteome</keyword>
<keyword evidence="8" id="KW-0732">Signal</keyword>
<dbReference type="PROSITE" id="PS00375">
    <property type="entry name" value="UDPGT"/>
    <property type="match status" value="1"/>
</dbReference>
<dbReference type="InterPro" id="IPR002213">
    <property type="entry name" value="UDP_glucos_trans"/>
</dbReference>
<protein>
    <recommendedName>
        <fullName evidence="8">UDP-glucuronosyltransferase</fullName>
        <ecNumber evidence="8">2.4.1.17</ecNumber>
    </recommendedName>
</protein>
<organism evidence="9 10">
    <name type="scientific">Lepisosteus oculatus</name>
    <name type="common">Spotted gar</name>
    <dbReference type="NCBI Taxonomy" id="7918"/>
    <lineage>
        <taxon>Eukaryota</taxon>
        <taxon>Metazoa</taxon>
        <taxon>Chordata</taxon>
        <taxon>Craniata</taxon>
        <taxon>Vertebrata</taxon>
        <taxon>Euteleostomi</taxon>
        <taxon>Actinopterygii</taxon>
        <taxon>Neopterygii</taxon>
        <taxon>Holostei</taxon>
        <taxon>Semionotiformes</taxon>
        <taxon>Lepisosteidae</taxon>
        <taxon>Lepisosteus</taxon>
    </lineage>
</organism>
<feature type="transmembrane region" description="Helical" evidence="8">
    <location>
        <begin position="498"/>
        <end position="521"/>
    </location>
</feature>
<evidence type="ECO:0000256" key="6">
    <source>
        <dbReference type="ARBA" id="ARBA00023136"/>
    </source>
</evidence>
<evidence type="ECO:0000256" key="8">
    <source>
        <dbReference type="RuleBase" id="RU362059"/>
    </source>
</evidence>
<dbReference type="HOGENOM" id="CLU_012949_3_2_1"/>
<dbReference type="CDD" id="cd03784">
    <property type="entry name" value="GT1_Gtf-like"/>
    <property type="match status" value="1"/>
</dbReference>
<comment type="similarity">
    <text evidence="1 7">Belongs to the UDP-glycosyltransferase family.</text>
</comment>
<evidence type="ECO:0000256" key="4">
    <source>
        <dbReference type="ARBA" id="ARBA00022692"/>
    </source>
</evidence>
<evidence type="ECO:0000256" key="3">
    <source>
        <dbReference type="ARBA" id="ARBA00022679"/>
    </source>
</evidence>
<comment type="subcellular location">
    <subcellularLocation>
        <location evidence="8">Membrane</location>
        <topology evidence="8">Single-pass membrane protein</topology>
    </subcellularLocation>
</comment>
<evidence type="ECO:0000256" key="7">
    <source>
        <dbReference type="RuleBase" id="RU003718"/>
    </source>
</evidence>
<dbReference type="PANTHER" id="PTHR48043:SF52">
    <property type="entry name" value="UDP GLUCURONOSYLTRANSFERASE 5 FAMILY POLYPEPTIDE B1-RELATED"/>
    <property type="match status" value="1"/>
</dbReference>
<dbReference type="EMBL" id="AHAT01004958">
    <property type="status" value="NOT_ANNOTATED_CDS"/>
    <property type="molecule type" value="Genomic_DNA"/>
</dbReference>
<evidence type="ECO:0000256" key="2">
    <source>
        <dbReference type="ARBA" id="ARBA00022676"/>
    </source>
</evidence>
<dbReference type="Proteomes" id="UP000018468">
    <property type="component" value="Linkage group LG3"/>
</dbReference>
<feature type="signal peptide" evidence="8">
    <location>
        <begin position="1"/>
        <end position="28"/>
    </location>
</feature>
<dbReference type="GO" id="GO:0008194">
    <property type="term" value="F:UDP-glycosyltransferase activity"/>
    <property type="evidence" value="ECO:0000318"/>
    <property type="project" value="GO_Central"/>
</dbReference>
<keyword evidence="3 7" id="KW-0808">Transferase</keyword>
<feature type="chain" id="PRO_5005150891" description="UDP-glucuronosyltransferase" evidence="8">
    <location>
        <begin position="29"/>
        <end position="533"/>
    </location>
</feature>
<reference evidence="10" key="1">
    <citation type="submission" date="2011-12" db="EMBL/GenBank/DDBJ databases">
        <title>The Draft Genome of Lepisosteus oculatus.</title>
        <authorList>
            <consortium name="The Broad Institute Genome Assembly &amp; Analysis Group"/>
            <consortium name="Computational R&amp;D Group"/>
            <consortium name="and Sequencing Platform"/>
            <person name="Di Palma F."/>
            <person name="Alfoldi J."/>
            <person name="Johnson J."/>
            <person name="Berlin A."/>
            <person name="Gnerre S."/>
            <person name="Jaffe D."/>
            <person name="MacCallum I."/>
            <person name="Young S."/>
            <person name="Walker B.J."/>
            <person name="Lander E.S."/>
            <person name="Lindblad-Toh K."/>
        </authorList>
    </citation>
    <scope>NUCLEOTIDE SEQUENCE [LARGE SCALE GENOMIC DNA]</scope>
</reference>
<dbReference type="InterPro" id="IPR035595">
    <property type="entry name" value="UDP_glycos_trans_CS"/>
</dbReference>
<evidence type="ECO:0000313" key="9">
    <source>
        <dbReference type="Ensembl" id="ENSLOCP00000022055.1"/>
    </source>
</evidence>
<dbReference type="STRING" id="7918.ENSLOCP00000022055"/>
<dbReference type="SUPFAM" id="SSF53756">
    <property type="entry name" value="UDP-Glycosyltransferase/glycogen phosphorylase"/>
    <property type="match status" value="1"/>
</dbReference>
<comment type="catalytic activity">
    <reaction evidence="8">
        <text>glucuronate acceptor + UDP-alpha-D-glucuronate = acceptor beta-D-glucuronoside + UDP + H(+)</text>
        <dbReference type="Rhea" id="RHEA:21032"/>
        <dbReference type="ChEBI" id="CHEBI:15378"/>
        <dbReference type="ChEBI" id="CHEBI:58052"/>
        <dbReference type="ChEBI" id="CHEBI:58223"/>
        <dbReference type="ChEBI" id="CHEBI:132367"/>
        <dbReference type="ChEBI" id="CHEBI:132368"/>
        <dbReference type="EC" id="2.4.1.17"/>
    </reaction>
</comment>
<name>W5NN46_LEPOC</name>
<dbReference type="FunFam" id="3.40.50.2000:FF:000203">
    <property type="entry name" value="UDP-glucuronosyltransferase"/>
    <property type="match status" value="1"/>
</dbReference>
<reference evidence="9" key="3">
    <citation type="submission" date="2025-09" db="UniProtKB">
        <authorList>
            <consortium name="Ensembl"/>
        </authorList>
    </citation>
    <scope>IDENTIFICATION</scope>
</reference>
<accession>W5NN46</accession>